<keyword evidence="4" id="KW-0560">Oxidoreductase</keyword>
<evidence type="ECO:0000256" key="4">
    <source>
        <dbReference type="ARBA" id="ARBA00023002"/>
    </source>
</evidence>
<dbReference type="InterPro" id="IPR050493">
    <property type="entry name" value="FAD-dep_Monooxygenase_BioMet"/>
</dbReference>
<keyword evidence="9" id="KW-1185">Reference proteome</keyword>
<dbReference type="InterPro" id="IPR036188">
    <property type="entry name" value="FAD/NAD-bd_sf"/>
</dbReference>
<evidence type="ECO:0000256" key="5">
    <source>
        <dbReference type="ARBA" id="ARBA00023033"/>
    </source>
</evidence>
<organism evidence="8 9">
    <name type="scientific">Mycena sanguinolenta</name>
    <dbReference type="NCBI Taxonomy" id="230812"/>
    <lineage>
        <taxon>Eukaryota</taxon>
        <taxon>Fungi</taxon>
        <taxon>Dikarya</taxon>
        <taxon>Basidiomycota</taxon>
        <taxon>Agaricomycotina</taxon>
        <taxon>Agaricomycetes</taxon>
        <taxon>Agaricomycetidae</taxon>
        <taxon>Agaricales</taxon>
        <taxon>Marasmiineae</taxon>
        <taxon>Mycenaceae</taxon>
        <taxon>Mycena</taxon>
    </lineage>
</organism>
<name>A0A8H6ZJ22_9AGAR</name>
<gene>
    <name evidence="8" type="ORF">MSAN_00254600</name>
</gene>
<keyword evidence="5" id="KW-0503">Monooxygenase</keyword>
<reference evidence="8" key="1">
    <citation type="submission" date="2020-05" db="EMBL/GenBank/DDBJ databases">
        <title>Mycena genomes resolve the evolution of fungal bioluminescence.</title>
        <authorList>
            <person name="Tsai I.J."/>
        </authorList>
    </citation>
    <scope>NUCLEOTIDE SEQUENCE</scope>
    <source>
        <strain evidence="8">160909Yilan</strain>
    </source>
</reference>
<comment type="similarity">
    <text evidence="1">Belongs to the paxM FAD-dependent monooxygenase family.</text>
</comment>
<evidence type="ECO:0000259" key="7">
    <source>
        <dbReference type="Pfam" id="PF01494"/>
    </source>
</evidence>
<dbReference type="PRINTS" id="PR00420">
    <property type="entry name" value="RNGMNOXGNASE"/>
</dbReference>
<keyword evidence="3" id="KW-0274">FAD</keyword>
<evidence type="ECO:0000313" key="9">
    <source>
        <dbReference type="Proteomes" id="UP000623467"/>
    </source>
</evidence>
<evidence type="ECO:0000256" key="2">
    <source>
        <dbReference type="ARBA" id="ARBA00022630"/>
    </source>
</evidence>
<keyword evidence="6" id="KW-0472">Membrane</keyword>
<dbReference type="GO" id="GO:0071949">
    <property type="term" value="F:FAD binding"/>
    <property type="evidence" value="ECO:0007669"/>
    <property type="project" value="InterPro"/>
</dbReference>
<dbReference type="PANTHER" id="PTHR13789">
    <property type="entry name" value="MONOOXYGENASE"/>
    <property type="match status" value="1"/>
</dbReference>
<evidence type="ECO:0000313" key="8">
    <source>
        <dbReference type="EMBL" id="KAF7378292.1"/>
    </source>
</evidence>
<keyword evidence="6" id="KW-0812">Transmembrane</keyword>
<dbReference type="SUPFAM" id="SSF51905">
    <property type="entry name" value="FAD/NAD(P)-binding domain"/>
    <property type="match status" value="1"/>
</dbReference>
<dbReference type="Gene3D" id="3.50.50.60">
    <property type="entry name" value="FAD/NAD(P)-binding domain"/>
    <property type="match status" value="1"/>
</dbReference>
<keyword evidence="6" id="KW-1133">Transmembrane helix</keyword>
<dbReference type="AlphaFoldDB" id="A0A8H6ZJ22"/>
<dbReference type="PANTHER" id="PTHR13789:SF309">
    <property type="entry name" value="PUTATIVE (AFU_ORTHOLOGUE AFUA_6G14510)-RELATED"/>
    <property type="match status" value="1"/>
</dbReference>
<dbReference type="Pfam" id="PF01494">
    <property type="entry name" value="FAD_binding_3"/>
    <property type="match status" value="1"/>
</dbReference>
<dbReference type="EMBL" id="JACAZH010000001">
    <property type="protein sequence ID" value="KAF7378292.1"/>
    <property type="molecule type" value="Genomic_DNA"/>
</dbReference>
<feature type="transmembrane region" description="Helical" evidence="6">
    <location>
        <begin position="63"/>
        <end position="84"/>
    </location>
</feature>
<protein>
    <submittedName>
        <fullName evidence="8">FAD-binding-3 domain-containing protein</fullName>
    </submittedName>
</protein>
<dbReference type="InterPro" id="IPR002938">
    <property type="entry name" value="FAD-bd"/>
</dbReference>
<evidence type="ECO:0000256" key="1">
    <source>
        <dbReference type="ARBA" id="ARBA00007992"/>
    </source>
</evidence>
<sequence length="541" mass="60008">MERTAPAKVGHLFVLISYPCWRCFDDRRWIPDWVVNKPPKRSGSHFPPTSVPSQRRTTMSDSAAGLSFIIVGASVSGLATTISLKNSGHSVLVLEKDPQLGGAASGFNACARICPNGSKILLDWGLLEAETKAKAAPMPGFAFLKYNAGYSEGSEPDFLGENRWNEDLLFETRGGYMQFRHQDLMRILYDEAMRDSSSRVSVCFGAEVVNVDCDACEVTLSSGEVHTADAIIGADGPNGIVRRTLLEEEGESHESDALTGMALYSAIIPKALVYEHGLAPWFYEFDDIGSGIWVGPGRSAWIFPVGGENDLALTVYTPDSMQDGSWTEPAETKLMDVIGKCDIRLKKLASLAQDVTCVQIKNPYNLESWVSESGRVMVLGEAAHPSPPSGFHPYSIALEDAAFIGKIFSHTRDPDRVPEFLSAFQEHREQRCSRIREVDMEYVEAATCEGEMHDQRDAGMRANHAAGRNAMEGDFQQMLEDYSVIFGYSASDDADEWWINWGRYRPTKTESGEEEQPRINHMSFFSSIVSSTTDETEYYEE</sequence>
<comment type="caution">
    <text evidence="8">The sequence shown here is derived from an EMBL/GenBank/DDBJ whole genome shotgun (WGS) entry which is preliminary data.</text>
</comment>
<dbReference type="GO" id="GO:0004497">
    <property type="term" value="F:monooxygenase activity"/>
    <property type="evidence" value="ECO:0007669"/>
    <property type="project" value="UniProtKB-KW"/>
</dbReference>
<accession>A0A8H6ZJ22</accession>
<feature type="domain" description="FAD-binding" evidence="7">
    <location>
        <begin position="69"/>
        <end position="434"/>
    </location>
</feature>
<dbReference type="OrthoDB" id="420606at2759"/>
<dbReference type="Proteomes" id="UP000623467">
    <property type="component" value="Unassembled WGS sequence"/>
</dbReference>
<proteinExistence type="inferred from homology"/>
<evidence type="ECO:0000256" key="3">
    <source>
        <dbReference type="ARBA" id="ARBA00022827"/>
    </source>
</evidence>
<keyword evidence="2" id="KW-0285">Flavoprotein</keyword>
<evidence type="ECO:0000256" key="6">
    <source>
        <dbReference type="SAM" id="Phobius"/>
    </source>
</evidence>